<proteinExistence type="predicted"/>
<comment type="caution">
    <text evidence="1">The sequence shown here is derived from an EMBL/GenBank/DDBJ whole genome shotgun (WGS) entry which is preliminary data.</text>
</comment>
<sequence length="205" mass="22352">MATKSDVVRFRLAQEELERFLKRDIRILWSRVKGSSPDTIRDAFLEATPSLVGRYGGAAAVVGAEYFEGLTGLSAVLAEPIPDEAVQASVRFFAGGLYDNNPNGALNGFLTSGSRHMLQYGRSTVYESTRSAPGWGYARVPEAGACKWCLMLSSRGAVYATERSAGGEGNDFHDDCRCDPTVAKSDDDLPYDVKGLYETYLRGEL</sequence>
<organism evidence="1 2">
    <name type="scientific">Brevibacterium celere</name>
    <dbReference type="NCBI Taxonomy" id="225845"/>
    <lineage>
        <taxon>Bacteria</taxon>
        <taxon>Bacillati</taxon>
        <taxon>Actinomycetota</taxon>
        <taxon>Actinomycetes</taxon>
        <taxon>Micrococcales</taxon>
        <taxon>Brevibacteriaceae</taxon>
        <taxon>Brevibacterium</taxon>
    </lineage>
</organism>
<dbReference type="AlphaFoldDB" id="A0A366IN20"/>
<name>A0A366IN20_9MICO</name>
<reference evidence="1 2" key="1">
    <citation type="submission" date="2018-06" db="EMBL/GenBank/DDBJ databases">
        <title>Freshwater and sediment microbial communities from various areas in North America, analyzing microbe dynamics in response to fracking.</title>
        <authorList>
            <person name="Lamendella R."/>
        </authorList>
    </citation>
    <scope>NUCLEOTIDE SEQUENCE [LARGE SCALE GENOMIC DNA]</scope>
    <source>
        <strain evidence="1 2">3b_TX</strain>
    </source>
</reference>
<dbReference type="InterPro" id="IPR057369">
    <property type="entry name" value="VG15"/>
</dbReference>
<protein>
    <recommendedName>
        <fullName evidence="3">SPP1 gp7 family phage head morphogenesis protein</fullName>
    </recommendedName>
</protein>
<gene>
    <name evidence="1" type="ORF">DFO65_103378</name>
</gene>
<evidence type="ECO:0000313" key="2">
    <source>
        <dbReference type="Proteomes" id="UP000253509"/>
    </source>
</evidence>
<keyword evidence="2" id="KW-1185">Reference proteome</keyword>
<evidence type="ECO:0008006" key="3">
    <source>
        <dbReference type="Google" id="ProtNLM"/>
    </source>
</evidence>
<accession>A0A366IN20</accession>
<dbReference type="RefSeq" id="WP_113903535.1">
    <property type="nucleotide sequence ID" value="NZ_QNSB01000003.1"/>
</dbReference>
<evidence type="ECO:0000313" key="1">
    <source>
        <dbReference type="EMBL" id="RBP73080.1"/>
    </source>
</evidence>
<dbReference type="EMBL" id="QNSB01000003">
    <property type="protein sequence ID" value="RBP73080.1"/>
    <property type="molecule type" value="Genomic_DNA"/>
</dbReference>
<dbReference type="Pfam" id="PF25310">
    <property type="entry name" value="VG15"/>
    <property type="match status" value="1"/>
</dbReference>
<dbReference type="Proteomes" id="UP000253509">
    <property type="component" value="Unassembled WGS sequence"/>
</dbReference>